<comment type="caution">
    <text evidence="1">The sequence shown here is derived from an EMBL/GenBank/DDBJ whole genome shotgun (WGS) entry which is preliminary data.</text>
</comment>
<name>A0A401RUL1_CHIPU</name>
<protein>
    <submittedName>
        <fullName evidence="1">Uncharacterized protein</fullName>
    </submittedName>
</protein>
<evidence type="ECO:0000313" key="1">
    <source>
        <dbReference type="EMBL" id="GCC21835.1"/>
    </source>
</evidence>
<evidence type="ECO:0000313" key="2">
    <source>
        <dbReference type="Proteomes" id="UP000287033"/>
    </source>
</evidence>
<dbReference type="AlphaFoldDB" id="A0A401RUL1"/>
<dbReference type="OrthoDB" id="10440912at2759"/>
<dbReference type="Proteomes" id="UP000287033">
    <property type="component" value="Unassembled WGS sequence"/>
</dbReference>
<accession>A0A401RUL1</accession>
<sequence>MVQARSDAGDGEWVQRRELHAGVVAHREHVGNAKCVGNAVCVGDADEGAEHVEVGGSGDDDDKEVGGAGSVAYDRTGSELSATAASVLLSGLGDAQQRNVADVVDIEVAEMTLVWNKPGKRISLFYYQTKNQAVMMNLTMSGEDGLDTLLV</sequence>
<dbReference type="OMA" id="RISLFYC"/>
<dbReference type="EMBL" id="BEZZ01000003">
    <property type="protein sequence ID" value="GCC21835.1"/>
    <property type="molecule type" value="Genomic_DNA"/>
</dbReference>
<reference evidence="1 2" key="1">
    <citation type="journal article" date="2018" name="Nat. Ecol. Evol.">
        <title>Shark genomes provide insights into elasmobranch evolution and the origin of vertebrates.</title>
        <authorList>
            <person name="Hara Y"/>
            <person name="Yamaguchi K"/>
            <person name="Onimaru K"/>
            <person name="Kadota M"/>
            <person name="Koyanagi M"/>
            <person name="Keeley SD"/>
            <person name="Tatsumi K"/>
            <person name="Tanaka K"/>
            <person name="Motone F"/>
            <person name="Kageyama Y"/>
            <person name="Nozu R"/>
            <person name="Adachi N"/>
            <person name="Nishimura O"/>
            <person name="Nakagawa R"/>
            <person name="Tanegashima C"/>
            <person name="Kiyatake I"/>
            <person name="Matsumoto R"/>
            <person name="Murakumo K"/>
            <person name="Nishida K"/>
            <person name="Terakita A"/>
            <person name="Kuratani S"/>
            <person name="Sato K"/>
            <person name="Hyodo S Kuraku.S."/>
        </authorList>
    </citation>
    <scope>NUCLEOTIDE SEQUENCE [LARGE SCALE GENOMIC DNA]</scope>
</reference>
<organism evidence="1 2">
    <name type="scientific">Chiloscyllium punctatum</name>
    <name type="common">Brownbanded bambooshark</name>
    <name type="synonym">Hemiscyllium punctatum</name>
    <dbReference type="NCBI Taxonomy" id="137246"/>
    <lineage>
        <taxon>Eukaryota</taxon>
        <taxon>Metazoa</taxon>
        <taxon>Chordata</taxon>
        <taxon>Craniata</taxon>
        <taxon>Vertebrata</taxon>
        <taxon>Chondrichthyes</taxon>
        <taxon>Elasmobranchii</taxon>
        <taxon>Galeomorphii</taxon>
        <taxon>Galeoidea</taxon>
        <taxon>Orectolobiformes</taxon>
        <taxon>Hemiscylliidae</taxon>
        <taxon>Chiloscyllium</taxon>
    </lineage>
</organism>
<keyword evidence="2" id="KW-1185">Reference proteome</keyword>
<gene>
    <name evidence="1" type="ORF">chiPu_0000223</name>
</gene>
<proteinExistence type="predicted"/>